<evidence type="ECO:0000259" key="13">
    <source>
        <dbReference type="Pfam" id="PF00535"/>
    </source>
</evidence>
<evidence type="ECO:0000256" key="10">
    <source>
        <dbReference type="ARBA" id="ARBA00022989"/>
    </source>
</evidence>
<evidence type="ECO:0000313" key="15">
    <source>
        <dbReference type="Proteomes" id="UP000053370"/>
    </source>
</evidence>
<keyword evidence="7" id="KW-0812">Transmembrane</keyword>
<dbReference type="GO" id="GO:0004581">
    <property type="term" value="F:dolichyl-phosphate beta-glucosyltransferase activity"/>
    <property type="evidence" value="ECO:0007669"/>
    <property type="project" value="UniProtKB-EC"/>
</dbReference>
<comment type="subcellular location">
    <subcellularLocation>
        <location evidence="1">Endoplasmic reticulum membrane</location>
        <topology evidence="1">Single-pass membrane protein</topology>
    </subcellularLocation>
</comment>
<protein>
    <recommendedName>
        <fullName evidence="4">dolichyl-phosphate beta-glucosyltransferase</fullName>
        <ecNumber evidence="4">2.4.1.117</ecNumber>
    </recommendedName>
</protein>
<comment type="pathway">
    <text evidence="2">Protein modification; protein glycosylation.</text>
</comment>
<keyword evidence="5" id="KW-0328">Glycosyltransferase</keyword>
<sequence length="244" mass="28715">MNTDVLLSIILPAYNEEERLPDCMEKVAGFISRQNFPVEVLIIENGSKDKTYELAKKFAEKYDWLRVFREEKPGKGRAVRRGMLESHGQYRFFADVDFSMPIDEILHFLPPALSNYDVAIGSREGKGAIRYNEPPFRHFTGRVFNWIVRIMAVHKIQDTQCGFKCFRADTAEKLFSVQLLDGWAFDAEVLFIAQHYGFKIIEVPVQWYYNGQSKINVVKDSWRMFKELIQIRKNYYKGRYQIQK</sequence>
<evidence type="ECO:0000256" key="8">
    <source>
        <dbReference type="ARBA" id="ARBA00022824"/>
    </source>
</evidence>
<gene>
    <name evidence="14" type="ORF">ATC1_11236</name>
</gene>
<evidence type="ECO:0000256" key="9">
    <source>
        <dbReference type="ARBA" id="ARBA00022968"/>
    </source>
</evidence>
<feature type="domain" description="Glycosyltransferase 2-like" evidence="13">
    <location>
        <begin position="8"/>
        <end position="167"/>
    </location>
</feature>
<evidence type="ECO:0000256" key="2">
    <source>
        <dbReference type="ARBA" id="ARBA00004922"/>
    </source>
</evidence>
<dbReference type="RefSeq" id="WP_062277356.1">
    <property type="nucleotide sequence ID" value="NZ_DF968179.1"/>
</dbReference>
<dbReference type="EC" id="2.4.1.117" evidence="4"/>
<evidence type="ECO:0000256" key="1">
    <source>
        <dbReference type="ARBA" id="ARBA00004389"/>
    </source>
</evidence>
<evidence type="ECO:0000256" key="11">
    <source>
        <dbReference type="ARBA" id="ARBA00023136"/>
    </source>
</evidence>
<dbReference type="Gene3D" id="3.90.550.10">
    <property type="entry name" value="Spore Coat Polysaccharide Biosynthesis Protein SpsA, Chain A"/>
    <property type="match status" value="1"/>
</dbReference>
<name>A0A0K8P9H1_9CHLR</name>
<dbReference type="PANTHER" id="PTHR10859:SF91">
    <property type="entry name" value="DOLICHYL-PHOSPHATE BETA-GLUCOSYLTRANSFERASE"/>
    <property type="match status" value="1"/>
</dbReference>
<accession>A0A0K8P9H1</accession>
<keyword evidence="10" id="KW-1133">Transmembrane helix</keyword>
<keyword evidence="15" id="KW-1185">Reference proteome</keyword>
<evidence type="ECO:0000256" key="6">
    <source>
        <dbReference type="ARBA" id="ARBA00022679"/>
    </source>
</evidence>
<reference evidence="14" key="1">
    <citation type="journal article" date="2015" name="Genome Announc.">
        <title>Draft Genome Sequence of Anaerolineae Strain TC1, a Novel Isolate from a Methanogenic Wastewater Treatment System.</title>
        <authorList>
            <person name="Matsuura N."/>
            <person name="Tourlousse D.M."/>
            <person name="Sun L."/>
            <person name="Toyonaga M."/>
            <person name="Kuroda K."/>
            <person name="Ohashi A."/>
            <person name="Cruz R."/>
            <person name="Yamaguchi T."/>
            <person name="Sekiguchi Y."/>
        </authorList>
    </citation>
    <scope>NUCLEOTIDE SEQUENCE [LARGE SCALE GENOMIC DNA]</scope>
    <source>
        <strain evidence="14">TC1</strain>
    </source>
</reference>
<dbReference type="Pfam" id="PF00535">
    <property type="entry name" value="Glycos_transf_2"/>
    <property type="match status" value="1"/>
</dbReference>
<dbReference type="InterPro" id="IPR001173">
    <property type="entry name" value="Glyco_trans_2-like"/>
</dbReference>
<dbReference type="Proteomes" id="UP000053370">
    <property type="component" value="Unassembled WGS sequence"/>
</dbReference>
<keyword evidence="11" id="KW-0472">Membrane</keyword>
<evidence type="ECO:0000256" key="3">
    <source>
        <dbReference type="ARBA" id="ARBA00006739"/>
    </source>
</evidence>
<dbReference type="CDD" id="cd04188">
    <property type="entry name" value="DPG_synthase"/>
    <property type="match status" value="1"/>
</dbReference>
<keyword evidence="6 14" id="KW-0808">Transferase</keyword>
<evidence type="ECO:0000313" key="14">
    <source>
        <dbReference type="EMBL" id="GAP39308.1"/>
    </source>
</evidence>
<comment type="similarity">
    <text evidence="3">Belongs to the glycosyltransferase 2 family.</text>
</comment>
<organism evidence="14">
    <name type="scientific">Flexilinea flocculi</name>
    <dbReference type="NCBI Taxonomy" id="1678840"/>
    <lineage>
        <taxon>Bacteria</taxon>
        <taxon>Bacillati</taxon>
        <taxon>Chloroflexota</taxon>
        <taxon>Anaerolineae</taxon>
        <taxon>Anaerolineales</taxon>
        <taxon>Anaerolineaceae</taxon>
        <taxon>Flexilinea</taxon>
    </lineage>
</organism>
<evidence type="ECO:0000256" key="4">
    <source>
        <dbReference type="ARBA" id="ARBA00012583"/>
    </source>
</evidence>
<dbReference type="GO" id="GO:0006487">
    <property type="term" value="P:protein N-linked glycosylation"/>
    <property type="evidence" value="ECO:0007669"/>
    <property type="project" value="TreeGrafter"/>
</dbReference>
<evidence type="ECO:0000256" key="7">
    <source>
        <dbReference type="ARBA" id="ARBA00022692"/>
    </source>
</evidence>
<dbReference type="OrthoDB" id="9810303at2"/>
<proteinExistence type="inferred from homology"/>
<evidence type="ECO:0000256" key="5">
    <source>
        <dbReference type="ARBA" id="ARBA00022676"/>
    </source>
</evidence>
<comment type="catalytic activity">
    <reaction evidence="12">
        <text>a di-trans,poly-cis-dolichyl phosphate + UDP-alpha-D-glucose = a di-trans,poly-cis-dolichyl beta-D-glucosyl phosphate + UDP</text>
        <dbReference type="Rhea" id="RHEA:15401"/>
        <dbReference type="Rhea" id="RHEA-COMP:19498"/>
        <dbReference type="Rhea" id="RHEA-COMP:19502"/>
        <dbReference type="ChEBI" id="CHEBI:57525"/>
        <dbReference type="ChEBI" id="CHEBI:57683"/>
        <dbReference type="ChEBI" id="CHEBI:58223"/>
        <dbReference type="ChEBI" id="CHEBI:58885"/>
        <dbReference type="EC" id="2.4.1.117"/>
    </reaction>
    <physiologicalReaction direction="left-to-right" evidence="12">
        <dbReference type="Rhea" id="RHEA:15402"/>
    </physiologicalReaction>
</comment>
<dbReference type="InterPro" id="IPR029044">
    <property type="entry name" value="Nucleotide-diphossugar_trans"/>
</dbReference>
<dbReference type="STRING" id="1678840.ATC1_11236"/>
<dbReference type="InterPro" id="IPR035518">
    <property type="entry name" value="DPG_synthase"/>
</dbReference>
<keyword evidence="8" id="KW-0256">Endoplasmic reticulum</keyword>
<keyword evidence="9" id="KW-0735">Signal-anchor</keyword>
<dbReference type="SUPFAM" id="SSF53448">
    <property type="entry name" value="Nucleotide-diphospho-sugar transferases"/>
    <property type="match status" value="1"/>
</dbReference>
<dbReference type="PANTHER" id="PTHR10859">
    <property type="entry name" value="GLYCOSYL TRANSFERASE"/>
    <property type="match status" value="1"/>
</dbReference>
<evidence type="ECO:0000256" key="12">
    <source>
        <dbReference type="ARBA" id="ARBA00045097"/>
    </source>
</evidence>
<dbReference type="EMBL" id="DF968179">
    <property type="protein sequence ID" value="GAP39308.1"/>
    <property type="molecule type" value="Genomic_DNA"/>
</dbReference>
<dbReference type="AlphaFoldDB" id="A0A0K8P9H1"/>